<keyword evidence="1" id="KW-1133">Transmembrane helix</keyword>
<protein>
    <submittedName>
        <fullName evidence="3">FHA domain-containing protein</fullName>
    </submittedName>
</protein>
<dbReference type="SUPFAM" id="SSF49879">
    <property type="entry name" value="SMAD/FHA domain"/>
    <property type="match status" value="1"/>
</dbReference>
<keyword evidence="1" id="KW-0812">Transmembrane</keyword>
<dbReference type="PROSITE" id="PS50006">
    <property type="entry name" value="FHA_DOMAIN"/>
    <property type="match status" value="1"/>
</dbReference>
<dbReference type="OrthoDB" id="5801518at2"/>
<evidence type="ECO:0000313" key="3">
    <source>
        <dbReference type="EMBL" id="TCT00881.1"/>
    </source>
</evidence>
<name>A0A4R3LLN8_9GAMM</name>
<keyword evidence="4" id="KW-1185">Reference proteome</keyword>
<dbReference type="AlphaFoldDB" id="A0A4R3LLN8"/>
<evidence type="ECO:0000313" key="4">
    <source>
        <dbReference type="Proteomes" id="UP000294599"/>
    </source>
</evidence>
<dbReference type="InterPro" id="IPR008984">
    <property type="entry name" value="SMAD_FHA_dom_sf"/>
</dbReference>
<gene>
    <name evidence="3" type="ORF">EDC25_102250</name>
</gene>
<dbReference type="Gene3D" id="2.60.200.20">
    <property type="match status" value="1"/>
</dbReference>
<feature type="transmembrane region" description="Helical" evidence="1">
    <location>
        <begin position="144"/>
        <end position="164"/>
    </location>
</feature>
<dbReference type="InterPro" id="IPR000253">
    <property type="entry name" value="FHA_dom"/>
</dbReference>
<proteinExistence type="predicted"/>
<dbReference type="SMART" id="SM00240">
    <property type="entry name" value="FHA"/>
    <property type="match status" value="1"/>
</dbReference>
<evidence type="ECO:0000256" key="1">
    <source>
        <dbReference type="SAM" id="Phobius"/>
    </source>
</evidence>
<dbReference type="EMBL" id="SMAF01000002">
    <property type="protein sequence ID" value="TCT00881.1"/>
    <property type="molecule type" value="Genomic_DNA"/>
</dbReference>
<dbReference type="Pfam" id="PF00498">
    <property type="entry name" value="FHA"/>
    <property type="match status" value="1"/>
</dbReference>
<dbReference type="RefSeq" id="WP_123522160.1">
    <property type="nucleotide sequence ID" value="NZ_JBHLWF010000013.1"/>
</dbReference>
<dbReference type="Proteomes" id="UP000294599">
    <property type="component" value="Unassembled WGS sequence"/>
</dbReference>
<comment type="caution">
    <text evidence="3">The sequence shown here is derived from an EMBL/GenBank/DDBJ whole genome shotgun (WGS) entry which is preliminary data.</text>
</comment>
<dbReference type="InterPro" id="IPR050923">
    <property type="entry name" value="Cell_Proc_Reg/RNA_Proc"/>
</dbReference>
<sequence>MSTNPTPSAADPQATVVRAAPPKVALRGVTGAYFGKVIPLTARLTIGRGSDCDLVIDEAEMSRHHAVIESTSAGIRLRDLGSANGTFVNGAWVHNAELKVGDQIGFDRNRFLIESIGDANARARDAASQPAPATGEAKSGGPSAAIWVVIAVLVAAGAAAAWYFTRG</sequence>
<organism evidence="3 4">
    <name type="scientific">Pseudofulvimonas gallinarii</name>
    <dbReference type="NCBI Taxonomy" id="634155"/>
    <lineage>
        <taxon>Bacteria</taxon>
        <taxon>Pseudomonadati</taxon>
        <taxon>Pseudomonadota</taxon>
        <taxon>Gammaproteobacteria</taxon>
        <taxon>Lysobacterales</taxon>
        <taxon>Rhodanobacteraceae</taxon>
        <taxon>Pseudofulvimonas</taxon>
    </lineage>
</organism>
<accession>A0A4R3LLN8</accession>
<keyword evidence="1" id="KW-0472">Membrane</keyword>
<dbReference type="CDD" id="cd00060">
    <property type="entry name" value="FHA"/>
    <property type="match status" value="1"/>
</dbReference>
<reference evidence="3 4" key="1">
    <citation type="submission" date="2019-03" db="EMBL/GenBank/DDBJ databases">
        <title>Genomic Encyclopedia of Type Strains, Phase IV (KMG-IV): sequencing the most valuable type-strain genomes for metagenomic binning, comparative biology and taxonomic classification.</title>
        <authorList>
            <person name="Goeker M."/>
        </authorList>
    </citation>
    <scope>NUCLEOTIDE SEQUENCE [LARGE SCALE GENOMIC DNA]</scope>
    <source>
        <strain evidence="3 4">DSM 21944</strain>
    </source>
</reference>
<dbReference type="PANTHER" id="PTHR23308">
    <property type="entry name" value="NUCLEAR INHIBITOR OF PROTEIN PHOSPHATASE-1"/>
    <property type="match status" value="1"/>
</dbReference>
<feature type="domain" description="FHA" evidence="2">
    <location>
        <begin position="44"/>
        <end position="93"/>
    </location>
</feature>
<evidence type="ECO:0000259" key="2">
    <source>
        <dbReference type="PROSITE" id="PS50006"/>
    </source>
</evidence>